<comment type="caution">
    <text evidence="1">The sequence shown here is derived from an EMBL/GenBank/DDBJ whole genome shotgun (WGS) entry which is preliminary data.</text>
</comment>
<evidence type="ECO:0008006" key="3">
    <source>
        <dbReference type="Google" id="ProtNLM"/>
    </source>
</evidence>
<dbReference type="InterPro" id="IPR032675">
    <property type="entry name" value="LRR_dom_sf"/>
</dbReference>
<dbReference type="AlphaFoldDB" id="A0A4Y7SMV8"/>
<keyword evidence="2" id="KW-1185">Reference proteome</keyword>
<dbReference type="Gene3D" id="3.80.10.10">
    <property type="entry name" value="Ribonuclease Inhibitor"/>
    <property type="match status" value="1"/>
</dbReference>
<dbReference type="EMBL" id="QPFP01000083">
    <property type="protein sequence ID" value="TEB22944.1"/>
    <property type="molecule type" value="Genomic_DNA"/>
</dbReference>
<organism evidence="1 2">
    <name type="scientific">Coprinellus micaceus</name>
    <name type="common">Glistening ink-cap mushroom</name>
    <name type="synonym">Coprinus micaceus</name>
    <dbReference type="NCBI Taxonomy" id="71717"/>
    <lineage>
        <taxon>Eukaryota</taxon>
        <taxon>Fungi</taxon>
        <taxon>Dikarya</taxon>
        <taxon>Basidiomycota</taxon>
        <taxon>Agaricomycotina</taxon>
        <taxon>Agaricomycetes</taxon>
        <taxon>Agaricomycetidae</taxon>
        <taxon>Agaricales</taxon>
        <taxon>Agaricineae</taxon>
        <taxon>Psathyrellaceae</taxon>
        <taxon>Coprinellus</taxon>
    </lineage>
</organism>
<name>A0A4Y7SMV8_COPMI</name>
<dbReference type="SUPFAM" id="SSF52047">
    <property type="entry name" value="RNI-like"/>
    <property type="match status" value="1"/>
</dbReference>
<accession>A0A4Y7SMV8</accession>
<evidence type="ECO:0000313" key="2">
    <source>
        <dbReference type="Proteomes" id="UP000298030"/>
    </source>
</evidence>
<dbReference type="Proteomes" id="UP000298030">
    <property type="component" value="Unassembled WGS sequence"/>
</dbReference>
<dbReference type="STRING" id="71717.A0A4Y7SMV8"/>
<dbReference type="OrthoDB" id="3217549at2759"/>
<evidence type="ECO:0000313" key="1">
    <source>
        <dbReference type="EMBL" id="TEB22944.1"/>
    </source>
</evidence>
<protein>
    <recommendedName>
        <fullName evidence="3">F-box domain-containing protein</fullName>
    </recommendedName>
</protein>
<gene>
    <name evidence="1" type="ORF">FA13DRAFT_1740433</name>
</gene>
<sequence>MASTLKTSVEALSAEIVVSIFSIAVYSTVPTIAQDSIPTSGITSNPEDSCTPIVLSHVCSAWRTLSLSSTGLWSTIYTTRAAQGHIHLLELWISRSGERLLDLTLRDGAGWSESSTPYLVRVFNILCRAGSRWRSFSIEKSRSWWPAEISAHLASHAPLQTLRTLQLETLTFELRPAAPYAAFYNQWKRVIASSPKLKRLALSFMPIQYDESRLGVPNAVLALSTVVPWGRLTSLCLTAVSLLDPGSMRKSFYDMLSACNKLETLSVSLDDHTLPPKPDWPVVTLAKLRTLNAVGRRFLPVLMDTLNLPNLLYLSIHTETTALSSHNAYSSFSELLSRSNCHLKSFSFRDCNNDAVQSLSTLLTHPCLSDLSNLRVGSRVDDTTPSKMAHTPDTAPSVCHLTLDSVMPYHLIESSSPFVSLVLSRYPVLHFLEVNFESQANFASELSSWDHPSPQIGRRLGRVDRRYKCTGAGFGTRSFGKELRCGDFSMALVDHLKQHL</sequence>
<reference evidence="1 2" key="1">
    <citation type="journal article" date="2019" name="Nat. Ecol. Evol.">
        <title>Megaphylogeny resolves global patterns of mushroom evolution.</title>
        <authorList>
            <person name="Varga T."/>
            <person name="Krizsan K."/>
            <person name="Foldi C."/>
            <person name="Dima B."/>
            <person name="Sanchez-Garcia M."/>
            <person name="Sanchez-Ramirez S."/>
            <person name="Szollosi G.J."/>
            <person name="Szarkandi J.G."/>
            <person name="Papp V."/>
            <person name="Albert L."/>
            <person name="Andreopoulos W."/>
            <person name="Angelini C."/>
            <person name="Antonin V."/>
            <person name="Barry K.W."/>
            <person name="Bougher N.L."/>
            <person name="Buchanan P."/>
            <person name="Buyck B."/>
            <person name="Bense V."/>
            <person name="Catcheside P."/>
            <person name="Chovatia M."/>
            <person name="Cooper J."/>
            <person name="Damon W."/>
            <person name="Desjardin D."/>
            <person name="Finy P."/>
            <person name="Geml J."/>
            <person name="Haridas S."/>
            <person name="Hughes K."/>
            <person name="Justo A."/>
            <person name="Karasinski D."/>
            <person name="Kautmanova I."/>
            <person name="Kiss B."/>
            <person name="Kocsube S."/>
            <person name="Kotiranta H."/>
            <person name="LaButti K.M."/>
            <person name="Lechner B.E."/>
            <person name="Liimatainen K."/>
            <person name="Lipzen A."/>
            <person name="Lukacs Z."/>
            <person name="Mihaltcheva S."/>
            <person name="Morgado L.N."/>
            <person name="Niskanen T."/>
            <person name="Noordeloos M.E."/>
            <person name="Ohm R.A."/>
            <person name="Ortiz-Santana B."/>
            <person name="Ovrebo C."/>
            <person name="Racz N."/>
            <person name="Riley R."/>
            <person name="Savchenko A."/>
            <person name="Shiryaev A."/>
            <person name="Soop K."/>
            <person name="Spirin V."/>
            <person name="Szebenyi C."/>
            <person name="Tomsovsky M."/>
            <person name="Tulloss R.E."/>
            <person name="Uehling J."/>
            <person name="Grigoriev I.V."/>
            <person name="Vagvolgyi C."/>
            <person name="Papp T."/>
            <person name="Martin F.M."/>
            <person name="Miettinen O."/>
            <person name="Hibbett D.S."/>
            <person name="Nagy L.G."/>
        </authorList>
    </citation>
    <scope>NUCLEOTIDE SEQUENCE [LARGE SCALE GENOMIC DNA]</scope>
    <source>
        <strain evidence="1 2">FP101781</strain>
    </source>
</reference>
<proteinExistence type="predicted"/>